<reference evidence="2" key="1">
    <citation type="submission" date="2021-05" db="EMBL/GenBank/DDBJ databases">
        <authorList>
            <person name="Alioto T."/>
            <person name="Alioto T."/>
            <person name="Gomez Garrido J."/>
        </authorList>
    </citation>
    <scope>NUCLEOTIDE SEQUENCE</scope>
</reference>
<sequence>MVYCKFNIEMSPPRNLILHAYSIEQSTVMEITQMLQVENIYHNIYHQSSVSLYLLFCSSLSFPFSLFSLIVKIRGAHCNSGPKITWINADWLCRHTQNQPK</sequence>
<keyword evidence="1" id="KW-0812">Transmembrane</keyword>
<keyword evidence="1" id="KW-1133">Transmembrane helix</keyword>
<keyword evidence="1" id="KW-0472">Membrane</keyword>
<accession>A0A8D8Z0P1</accession>
<dbReference type="EMBL" id="HBUF01408557">
    <property type="protein sequence ID" value="CAG6738572.1"/>
    <property type="molecule type" value="Transcribed_RNA"/>
</dbReference>
<evidence type="ECO:0000313" key="2">
    <source>
        <dbReference type="EMBL" id="CAG6738572.1"/>
    </source>
</evidence>
<evidence type="ECO:0000256" key="1">
    <source>
        <dbReference type="SAM" id="Phobius"/>
    </source>
</evidence>
<protein>
    <submittedName>
        <fullName evidence="2">Uncharacterized protein</fullName>
    </submittedName>
</protein>
<organism evidence="2">
    <name type="scientific">Cacopsylla melanoneura</name>
    <dbReference type="NCBI Taxonomy" id="428564"/>
    <lineage>
        <taxon>Eukaryota</taxon>
        <taxon>Metazoa</taxon>
        <taxon>Ecdysozoa</taxon>
        <taxon>Arthropoda</taxon>
        <taxon>Hexapoda</taxon>
        <taxon>Insecta</taxon>
        <taxon>Pterygota</taxon>
        <taxon>Neoptera</taxon>
        <taxon>Paraneoptera</taxon>
        <taxon>Hemiptera</taxon>
        <taxon>Sternorrhyncha</taxon>
        <taxon>Psylloidea</taxon>
        <taxon>Psyllidae</taxon>
        <taxon>Psyllinae</taxon>
        <taxon>Cacopsylla</taxon>
    </lineage>
</organism>
<feature type="transmembrane region" description="Helical" evidence="1">
    <location>
        <begin position="50"/>
        <end position="71"/>
    </location>
</feature>
<name>A0A8D8Z0P1_9HEMI</name>
<dbReference type="AlphaFoldDB" id="A0A8D8Z0P1"/>
<proteinExistence type="predicted"/>